<evidence type="ECO:0000313" key="1">
    <source>
        <dbReference type="EMBL" id="AKA35202.1"/>
    </source>
</evidence>
<dbReference type="RefSeq" id="WP_313777690.1">
    <property type="nucleotide sequence ID" value="NZ_CP011071.1"/>
</dbReference>
<gene>
    <name evidence="1" type="ORF">VC82_1583</name>
</gene>
<accession>A0A0D5YSD6</accession>
<dbReference type="EMBL" id="CP011071">
    <property type="protein sequence ID" value="AKA35202.1"/>
    <property type="molecule type" value="Genomic_DNA"/>
</dbReference>
<dbReference type="Gene3D" id="3.50.50.60">
    <property type="entry name" value="FAD/NAD(P)-binding domain"/>
    <property type="match status" value="1"/>
</dbReference>
<dbReference type="AlphaFoldDB" id="A0A0D5YSD6"/>
<keyword evidence="2" id="KW-1185">Reference proteome</keyword>
<dbReference type="InterPro" id="IPR036188">
    <property type="entry name" value="FAD/NAD-bd_sf"/>
</dbReference>
<dbReference type="Pfam" id="PF05834">
    <property type="entry name" value="Lycopene_cycl"/>
    <property type="match status" value="1"/>
</dbReference>
<dbReference type="HOGENOM" id="CLU_042644_0_0_10"/>
<organism evidence="1 2">
    <name type="scientific">Flagellimonas lutaonensis</name>
    <dbReference type="NCBI Taxonomy" id="516051"/>
    <lineage>
        <taxon>Bacteria</taxon>
        <taxon>Pseudomonadati</taxon>
        <taxon>Bacteroidota</taxon>
        <taxon>Flavobacteriia</taxon>
        <taxon>Flavobacteriales</taxon>
        <taxon>Flavobacteriaceae</taxon>
        <taxon>Flagellimonas</taxon>
    </lineage>
</organism>
<protein>
    <submittedName>
        <fullName evidence="1">Lycopene beta and epsilon cyclase</fullName>
    </submittedName>
</protein>
<dbReference type="KEGG" id="mlt:VC82_1583"/>
<reference evidence="1 2" key="1">
    <citation type="submission" date="2015-03" db="EMBL/GenBank/DDBJ databases">
        <title>Complete genome sequence of Muricauda lutaonensis CC-HSB-11T, isolated from a coastal hot spring.</title>
        <authorList>
            <person name="Kim K.M."/>
        </authorList>
    </citation>
    <scope>NUCLEOTIDE SEQUENCE [LARGE SCALE GENOMIC DNA]</scope>
    <source>
        <strain evidence="1 2">CC-HSB-11</strain>
    </source>
</reference>
<evidence type="ECO:0000313" key="2">
    <source>
        <dbReference type="Proteomes" id="UP000032726"/>
    </source>
</evidence>
<dbReference type="Proteomes" id="UP000032726">
    <property type="component" value="Chromosome"/>
</dbReference>
<dbReference type="SUPFAM" id="SSF51905">
    <property type="entry name" value="FAD/NAD(P)-binding domain"/>
    <property type="match status" value="1"/>
</dbReference>
<dbReference type="STRING" id="516051.VC82_1583"/>
<proteinExistence type="predicted"/>
<dbReference type="PATRIC" id="fig|516051.4.peg.1632"/>
<name>A0A0D5YSD6_9FLAO</name>
<sequence>MYDYIIIGAGASGLLLADALGSDAFFQGKKILLLDKDSKQQNNRTWCFWEAGDGAFDSILHRTWPKIHFAGRQTTLHEGIAPYTYKMLRGIDFYRHYLEKINGYENISFTNDEVISVAETEESVRINGKKETYSGKVLFDSRFDYRDLNMQKKYPVLQQHFLGWFVKVDRPVFLPNEATFMDFSIPQKGNTRFMYVLPFSETEALVEYTLFSETVLPKSAYELAIKRYLKNLNAGGYEILETEQGNIPMSCYDFSKENTNRILKIGIAGGWAKPSTGYTFYNSTKKVKKLVKYLKMGKPLSQFQRKNRFWFYDLLLLDILHRDNSLGQAIFESMFTKRSPRLLLKFLDEDTSLWEDIQIIMACPKWPFLKALFRRLL</sequence>